<sequence>MARYIDKLDDAATLLNSAKRICVVGCSGSGKSTLSQILCERLGLDYISMDRDVFWLPGWKLRPRSEAIELMQRFVAGERWIIDGNSPGSLPVRLARADMVIWMRPPRRVSIYGVLSRWLKHRGTVRPEMAPGCPEKIDWPFLQYVWNFEACEVPQFQTQFENARADLPVVVLRSHRQTNEFLTALDGCQRR</sequence>
<dbReference type="PANTHER" id="PTHR37816:SF3">
    <property type="entry name" value="MODULATES DNA TOPOLOGY"/>
    <property type="match status" value="1"/>
</dbReference>
<gene>
    <name evidence="2" type="ORF">BBK91_005270</name>
    <name evidence="1" type="ORF">BBL17_009190</name>
</gene>
<protein>
    <submittedName>
        <fullName evidence="2">AAA family ATPase</fullName>
    </submittedName>
</protein>
<dbReference type="Proteomes" id="UP000179454">
    <property type="component" value="Unassembled WGS sequence"/>
</dbReference>
<name>A0ABD6H578_AGRVI</name>
<evidence type="ECO:0000313" key="4">
    <source>
        <dbReference type="Proteomes" id="UP000179536"/>
    </source>
</evidence>
<evidence type="ECO:0000313" key="3">
    <source>
        <dbReference type="Proteomes" id="UP000179454"/>
    </source>
</evidence>
<dbReference type="Gene3D" id="3.40.50.300">
    <property type="entry name" value="P-loop containing nucleotide triphosphate hydrolases"/>
    <property type="match status" value="1"/>
</dbReference>
<dbReference type="PANTHER" id="PTHR37816">
    <property type="entry name" value="YALI0E33011P"/>
    <property type="match status" value="1"/>
</dbReference>
<dbReference type="SUPFAM" id="SSF52540">
    <property type="entry name" value="P-loop containing nucleoside triphosphate hydrolases"/>
    <property type="match status" value="1"/>
</dbReference>
<dbReference type="RefSeq" id="WP_015915934.1">
    <property type="nucleotide sequence ID" value="NZ_MBFA02000003.1"/>
</dbReference>
<dbReference type="AlphaFoldDB" id="A0ABD6H578"/>
<dbReference type="InterPro" id="IPR052922">
    <property type="entry name" value="Cytidylate_Kinase-2"/>
</dbReference>
<dbReference type="Proteomes" id="UP000179536">
    <property type="component" value="Unassembled WGS sequence"/>
</dbReference>
<evidence type="ECO:0000313" key="1">
    <source>
        <dbReference type="EMBL" id="MUO41963.1"/>
    </source>
</evidence>
<keyword evidence="3" id="KW-1185">Reference proteome</keyword>
<dbReference type="EMBL" id="MBFE02000005">
    <property type="protein sequence ID" value="MUO41963.1"/>
    <property type="molecule type" value="Genomic_DNA"/>
</dbReference>
<organism evidence="2 4">
    <name type="scientific">Agrobacterium vitis</name>
    <name type="common">Rhizobium vitis</name>
    <dbReference type="NCBI Taxonomy" id="373"/>
    <lineage>
        <taxon>Bacteria</taxon>
        <taxon>Pseudomonadati</taxon>
        <taxon>Pseudomonadota</taxon>
        <taxon>Alphaproteobacteria</taxon>
        <taxon>Hyphomicrobiales</taxon>
        <taxon>Rhizobiaceae</taxon>
        <taxon>Rhizobium/Agrobacterium group</taxon>
        <taxon>Agrobacterium</taxon>
    </lineage>
</organism>
<proteinExistence type="predicted"/>
<dbReference type="EMBL" id="MBFA02000003">
    <property type="protein sequence ID" value="MUP09271.1"/>
    <property type="molecule type" value="Genomic_DNA"/>
</dbReference>
<evidence type="ECO:0000313" key="2">
    <source>
        <dbReference type="EMBL" id="MUP09271.1"/>
    </source>
</evidence>
<reference evidence="3 4" key="1">
    <citation type="submission" date="2019-11" db="EMBL/GenBank/DDBJ databases">
        <title>Whole-genome sequencing of Allorhizobium vitis.</title>
        <authorList>
            <person name="Gan H.M."/>
            <person name="Savka M.A."/>
        </authorList>
    </citation>
    <scope>NUCLEOTIDE SEQUENCE [LARGE SCALE GENOMIC DNA]</scope>
    <source>
        <strain evidence="2 4">RF2/1</strain>
        <strain evidence="1 3">T1/7</strain>
    </source>
</reference>
<accession>A0ABD6H578</accession>
<comment type="caution">
    <text evidence="2">The sequence shown here is derived from an EMBL/GenBank/DDBJ whole genome shotgun (WGS) entry which is preliminary data.</text>
</comment>
<dbReference type="InterPro" id="IPR027417">
    <property type="entry name" value="P-loop_NTPase"/>
</dbReference>